<dbReference type="EMBL" id="ADBY01000012">
    <property type="protein sequence ID" value="EFE98102.1"/>
    <property type="molecule type" value="Genomic_DNA"/>
</dbReference>
<organism evidence="1 2">
    <name type="scientific">Serratia odorifera DSM 4582</name>
    <dbReference type="NCBI Taxonomy" id="667129"/>
    <lineage>
        <taxon>Bacteria</taxon>
        <taxon>Pseudomonadati</taxon>
        <taxon>Pseudomonadota</taxon>
        <taxon>Gammaproteobacteria</taxon>
        <taxon>Enterobacterales</taxon>
        <taxon>Yersiniaceae</taxon>
        <taxon>Serratia</taxon>
    </lineage>
</organism>
<dbReference type="HOGENOM" id="CLU_3221957_0_0_6"/>
<evidence type="ECO:0000313" key="2">
    <source>
        <dbReference type="Proteomes" id="UP000005723"/>
    </source>
</evidence>
<evidence type="ECO:0000313" key="1">
    <source>
        <dbReference type="EMBL" id="EFE98102.1"/>
    </source>
</evidence>
<name>D4DW47_SEROD</name>
<sequence length="44" mass="5155">MLLFCGKNADCYDNHAKWQFYDGWRQITSGDKEVTRLKADFQPG</sequence>
<comment type="caution">
    <text evidence="1">The sequence shown here is derived from an EMBL/GenBank/DDBJ whole genome shotgun (WGS) entry which is preliminary data.</text>
</comment>
<accession>D4DW47</accession>
<dbReference type="AlphaFoldDB" id="D4DW47"/>
<dbReference type="Proteomes" id="UP000005723">
    <property type="component" value="Unassembled WGS sequence"/>
</dbReference>
<keyword evidence="2" id="KW-1185">Reference proteome</keyword>
<protein>
    <submittedName>
        <fullName evidence="1">Uncharacterized protein</fullName>
    </submittedName>
</protein>
<gene>
    <name evidence="1" type="ORF">HMPREF0758_0147</name>
</gene>
<proteinExistence type="predicted"/>
<reference evidence="1 2" key="1">
    <citation type="submission" date="2010-01" db="EMBL/GenBank/DDBJ databases">
        <authorList>
            <person name="Muzny D."/>
            <person name="Qin X."/>
            <person name="Deng J."/>
            <person name="Jiang H."/>
            <person name="Liu Y."/>
            <person name="Qu J."/>
            <person name="Song X.-Z."/>
            <person name="Zhang L."/>
            <person name="Thornton R."/>
            <person name="Coyle M."/>
            <person name="Francisco L."/>
            <person name="Jackson L."/>
            <person name="Javaid M."/>
            <person name="Korchina V."/>
            <person name="Kovar C."/>
            <person name="Mata R."/>
            <person name="Mathew T."/>
            <person name="Ngo R."/>
            <person name="Nguyen L."/>
            <person name="Nguyen N."/>
            <person name="Okwuonu G."/>
            <person name="Ongeri F."/>
            <person name="Pham C."/>
            <person name="Simmons D."/>
            <person name="Wilczek-Boney K."/>
            <person name="Hale W."/>
            <person name="Jakkamsetti A."/>
            <person name="Pham P."/>
            <person name="Ruth R."/>
            <person name="San Lucas F."/>
            <person name="Warren J."/>
            <person name="Zhang J."/>
            <person name="Zhao Z."/>
            <person name="Zhou C."/>
            <person name="Zhu D."/>
            <person name="Lee S."/>
            <person name="Bess C."/>
            <person name="Blankenburg K."/>
            <person name="Forbes L."/>
            <person name="Fu Q."/>
            <person name="Gubbala S."/>
            <person name="Hirani K."/>
            <person name="Jayaseelan J.C."/>
            <person name="Lara F."/>
            <person name="Munidasa M."/>
            <person name="Palculict T."/>
            <person name="Patil S."/>
            <person name="Pu L.-L."/>
            <person name="Saada N."/>
            <person name="Tang L."/>
            <person name="Weissenberger G."/>
            <person name="Zhu Y."/>
            <person name="Hemphill L."/>
            <person name="Shang Y."/>
            <person name="Youmans B."/>
            <person name="Ayvaz T."/>
            <person name="Ross M."/>
            <person name="Santibanez J."/>
            <person name="Aqrawi P."/>
            <person name="Gross S."/>
            <person name="Joshi V."/>
            <person name="Fowler G."/>
            <person name="Nazareth L."/>
            <person name="Reid J."/>
            <person name="Worley K."/>
            <person name="Petrosino J."/>
            <person name="Highlander S."/>
            <person name="Gibbs R."/>
        </authorList>
    </citation>
    <scope>NUCLEOTIDE SEQUENCE [LARGE SCALE GENOMIC DNA]</scope>
    <source>
        <strain evidence="1 2">DSM 4582</strain>
    </source>
</reference>